<dbReference type="PANTHER" id="PTHR37946:SF1">
    <property type="entry name" value="SLL1969 PROTEIN"/>
    <property type="match status" value="1"/>
</dbReference>
<dbReference type="Gene3D" id="3.40.50.1820">
    <property type="entry name" value="alpha/beta hydrolase"/>
    <property type="match status" value="1"/>
</dbReference>
<feature type="domain" description="AB hydrolase-1" evidence="1">
    <location>
        <begin position="36"/>
        <end position="139"/>
    </location>
</feature>
<dbReference type="InterPro" id="IPR000073">
    <property type="entry name" value="AB_hydrolase_1"/>
</dbReference>
<dbReference type="EMBL" id="CP021417">
    <property type="protein sequence ID" value="ARU45242.1"/>
    <property type="molecule type" value="Genomic_DNA"/>
</dbReference>
<dbReference type="SUPFAM" id="SSF53474">
    <property type="entry name" value="alpha/beta-Hydrolases"/>
    <property type="match status" value="1"/>
</dbReference>
<gene>
    <name evidence="2" type="ORF">CBE74_00505</name>
</gene>
<evidence type="ECO:0000259" key="1">
    <source>
        <dbReference type="Pfam" id="PF12697"/>
    </source>
</evidence>
<reference evidence="2 3" key="4">
    <citation type="journal article" date="2020" name="PLoS ONE">
        <title>Taxonomic classification of strain PO100/5 shows a broader geographic distribution and genetic markers of the recently described Corynebacterium silvaticum.</title>
        <authorList>
            <person name="Viana M.V.C."/>
            <person name="Profeta R."/>
            <person name="da Silva A.L."/>
            <person name="Hurtado R."/>
            <person name="Cerqueira J.C."/>
            <person name="Ribeiro B.F.S."/>
            <person name="Almeida M.O."/>
            <person name="Morais-Rodrigues F."/>
            <person name="Soares S.C."/>
            <person name="Oliveira M."/>
            <person name="Tavares L."/>
            <person name="Figueiredo H."/>
            <person name="Wattam A.R."/>
            <person name="Barh D."/>
            <person name="Ghosh P."/>
            <person name="Silva A."/>
            <person name="Azevedo V."/>
        </authorList>
    </citation>
    <scope>NUCLEOTIDE SEQUENCE [LARGE SCALE GENOMIC DNA]</scope>
    <source>
        <strain evidence="2 3">PO100/5</strain>
    </source>
</reference>
<evidence type="ECO:0000313" key="3">
    <source>
        <dbReference type="Proteomes" id="UP000195652"/>
    </source>
</evidence>
<sequence length="268" mass="29475">MAIIDAPLPLSARLPARGLFEDDWRARPTSRHPYPVILIHGTGVTKGDWMELGTDLRKKGYAVFAPDFGMRSTAAVAESADQVGAYIHAVLKVTGAERAILVGHSQGGILARYWMHHLDGARYVTHLICLAVPNHGTSHGGVISPLTRTARGTVVVDSIITNFFGASGFEMLAESDLIQELNANGDTLPGIYYSCITTKSDTIIQPVESCFLTGPLVRNIYVQAVSKRAIVLHEDVPYDRRVRRIVLSELERVERLTAKKHVRTEHNT</sequence>
<dbReference type="InterPro" id="IPR029058">
    <property type="entry name" value="AB_hydrolase_fold"/>
</dbReference>
<organism evidence="2 3">
    <name type="scientific">Corynebacterium silvaticum</name>
    <dbReference type="NCBI Taxonomy" id="2320431"/>
    <lineage>
        <taxon>Bacteria</taxon>
        <taxon>Bacillati</taxon>
        <taxon>Actinomycetota</taxon>
        <taxon>Actinomycetes</taxon>
        <taxon>Mycobacteriales</taxon>
        <taxon>Corynebacteriaceae</taxon>
        <taxon>Corynebacterium</taxon>
    </lineage>
</organism>
<dbReference type="AlphaFoldDB" id="A0A7Y4P9W6"/>
<dbReference type="GeneID" id="75006781"/>
<dbReference type="Proteomes" id="UP000195652">
    <property type="component" value="Chromosome"/>
</dbReference>
<dbReference type="GO" id="GO:0003824">
    <property type="term" value="F:catalytic activity"/>
    <property type="evidence" value="ECO:0007669"/>
    <property type="project" value="UniProtKB-ARBA"/>
</dbReference>
<reference evidence="2 3" key="2">
    <citation type="journal article" date="2020" name="Antonie Van Leeuwenhoek">
        <title>Phylogenomic characterisation of a novel corynebacterial species pathogenic to animals.</title>
        <authorList>
            <person name="Moller J."/>
            <person name="Musella L."/>
            <person name="Melnikov V."/>
            <person name="Geissdorfer W."/>
            <person name="Burkovski A."/>
            <person name="Sangal V."/>
        </authorList>
    </citation>
    <scope>NUCLEOTIDE SEQUENCE [LARGE SCALE GENOMIC DNA]</scope>
    <source>
        <strain evidence="2 3">PO100/5</strain>
    </source>
</reference>
<dbReference type="RefSeq" id="WP_087453131.1">
    <property type="nucleotide sequence ID" value="NZ_CP021417.2"/>
</dbReference>
<proteinExistence type="predicted"/>
<evidence type="ECO:0000313" key="2">
    <source>
        <dbReference type="EMBL" id="ARU45242.1"/>
    </source>
</evidence>
<dbReference type="Pfam" id="PF12697">
    <property type="entry name" value="Abhydrolase_6"/>
    <property type="match status" value="1"/>
</dbReference>
<name>A0A7Y4P9W6_9CORY</name>
<reference evidence="2 3" key="1">
    <citation type="journal article" date="2014" name="BMC Vet. Res.">
        <title>First report of Corynebacterium pseudotuberculosis from caseous lymphadenitis lesions in Black Alentejano pig (Sus scrofa domesticus).</title>
        <authorList>
            <person name="Oliveira M."/>
            <person name="Barroco C."/>
            <person name="Mottola C."/>
            <person name="Santos R."/>
            <person name="Lemsaddek A."/>
            <person name="Tavares L."/>
            <person name="Semedo-Lemsaddek T."/>
        </authorList>
    </citation>
    <scope>NUCLEOTIDE SEQUENCE [LARGE SCALE GENOMIC DNA]</scope>
    <source>
        <strain evidence="2 3">PO100/5</strain>
    </source>
</reference>
<dbReference type="PANTHER" id="PTHR37946">
    <property type="entry name" value="SLL1969 PROTEIN"/>
    <property type="match status" value="1"/>
</dbReference>
<dbReference type="OrthoDB" id="8871309at2"/>
<dbReference type="KEGG" id="csil:CBE74_00505"/>
<protein>
    <submittedName>
        <fullName evidence="2">Triacylglycerol lipase</fullName>
    </submittedName>
</protein>
<keyword evidence="3" id="KW-1185">Reference proteome</keyword>
<reference evidence="2 3" key="3">
    <citation type="journal article" date="2020" name="Int. J. Syst. Evol. Microbiol.">
        <title>Corynebacterium silvaticum sp. nov., a unique group of NTTB corynebacteria in wild boar and roe deer.</title>
        <authorList>
            <person name="Dangel A."/>
            <person name="Berger A."/>
            <person name="Rau J."/>
            <person name="Eisenberg T."/>
            <person name="Kampfer P."/>
            <person name="Margos G."/>
            <person name="Contzen M."/>
            <person name="Busse H.J."/>
            <person name="Konrad R."/>
            <person name="Peters M."/>
            <person name="Sting R."/>
            <person name="Sing A."/>
        </authorList>
    </citation>
    <scope>NUCLEOTIDE SEQUENCE [LARGE SCALE GENOMIC DNA]</scope>
    <source>
        <strain evidence="2 3">PO100/5</strain>
    </source>
</reference>
<accession>A0A7Y4P9W6</accession>